<evidence type="ECO:0000256" key="3">
    <source>
        <dbReference type="ARBA" id="ARBA00023235"/>
    </source>
</evidence>
<evidence type="ECO:0000256" key="4">
    <source>
        <dbReference type="ARBA" id="ARBA00023277"/>
    </source>
</evidence>
<evidence type="ECO:0000313" key="6">
    <source>
        <dbReference type="EMBL" id="MBJ2138454.1"/>
    </source>
</evidence>
<dbReference type="SUPFAM" id="SSF74650">
    <property type="entry name" value="Galactose mutarotase-like"/>
    <property type="match status" value="1"/>
</dbReference>
<dbReference type="InterPro" id="IPR008183">
    <property type="entry name" value="Aldose_1/G6P_1-epimerase"/>
</dbReference>
<evidence type="ECO:0000313" key="7">
    <source>
        <dbReference type="Proteomes" id="UP000649232"/>
    </source>
</evidence>
<keyword evidence="3 5" id="KW-0413">Isomerase</keyword>
<organism evidence="6 7">
    <name type="scientific">Paraglaciecola chathamensis</name>
    <dbReference type="NCBI Taxonomy" id="368405"/>
    <lineage>
        <taxon>Bacteria</taxon>
        <taxon>Pseudomonadati</taxon>
        <taxon>Pseudomonadota</taxon>
        <taxon>Gammaproteobacteria</taxon>
        <taxon>Alteromonadales</taxon>
        <taxon>Alteromonadaceae</taxon>
        <taxon>Paraglaciecola</taxon>
    </lineage>
</organism>
<name>A0ABS0WJ08_9ALTE</name>
<comment type="pathway">
    <text evidence="1 5">Carbohydrate metabolism; hexose metabolism.</text>
</comment>
<evidence type="ECO:0000256" key="1">
    <source>
        <dbReference type="ARBA" id="ARBA00005028"/>
    </source>
</evidence>
<dbReference type="Gene3D" id="2.70.98.10">
    <property type="match status" value="1"/>
</dbReference>
<dbReference type="Proteomes" id="UP000649232">
    <property type="component" value="Unassembled WGS sequence"/>
</dbReference>
<dbReference type="InterPro" id="IPR014718">
    <property type="entry name" value="GH-type_carb-bd"/>
</dbReference>
<accession>A0ABS0WJ08</accession>
<comment type="caution">
    <text evidence="6">The sequence shown here is derived from an EMBL/GenBank/DDBJ whole genome shotgun (WGS) entry which is preliminary data.</text>
</comment>
<dbReference type="Pfam" id="PF01263">
    <property type="entry name" value="Aldose_epim"/>
    <property type="match status" value="1"/>
</dbReference>
<dbReference type="PANTHER" id="PTHR10091">
    <property type="entry name" value="ALDOSE-1-EPIMERASE"/>
    <property type="match status" value="1"/>
</dbReference>
<dbReference type="EMBL" id="JAEILT010000036">
    <property type="protein sequence ID" value="MBJ2138454.1"/>
    <property type="molecule type" value="Genomic_DNA"/>
</dbReference>
<dbReference type="InterPro" id="IPR011013">
    <property type="entry name" value="Gal_mutarotase_sf_dom"/>
</dbReference>
<dbReference type="RefSeq" id="WP_198825765.1">
    <property type="nucleotide sequence ID" value="NZ_JAEILT010000036.1"/>
</dbReference>
<dbReference type="InterPro" id="IPR015443">
    <property type="entry name" value="Aldose_1-epimerase"/>
</dbReference>
<sequence>MIKASFFISFRMCSARLMLIKRLKQCFWSPSYLYTVCCICGLVVQPATLNAQTLLKAQGNEPLVSVREEVWGHYQGQDIKRFTLSNDNDNGMQVSVTNWGAYVTSILVPDKNGLIEDVVLGYDSAEEYINDCCYNGATVGRFANRIAGGRFQVDGKAVQLSVKQAGGNKGNHAHGGEVGFSKRLWQAKLTANGVEMHYLSPDGEEGYPGNAQVSVRYSLNRDNEFTVHFSASSDKTTPINLISHIYFNLTGYQKRNIEQHKLQVNAHKIVQVKKGLLPTGKLIDVTGTPFDLTSPVALHRPLASMHEQLKLAQGMDKAHGGFDHTWVFDQYDGKLRYQVQLSEPNSGRVLDILTTQPGVHVYTGNFMNGSAKGKQGKLITFRSGVALETQHFADSVNQPGFPNTLLRPGQAYSESTVYRFGSKH</sequence>
<dbReference type="PIRSF" id="PIRSF005096">
    <property type="entry name" value="GALM"/>
    <property type="match status" value="1"/>
</dbReference>
<gene>
    <name evidence="6" type="ORF">JEU11_18510</name>
</gene>
<reference evidence="6 7" key="1">
    <citation type="submission" date="2020-12" db="EMBL/GenBank/DDBJ databases">
        <title>Draft genome sequences of nine environmental bacterial isolates colonizing plastic.</title>
        <authorList>
            <person name="Borre I."/>
            <person name="Sonnenschein E.C."/>
        </authorList>
    </citation>
    <scope>NUCLEOTIDE SEQUENCE [LARGE SCALE GENOMIC DNA]</scope>
    <source>
        <strain evidence="6 7">IB30</strain>
    </source>
</reference>
<dbReference type="NCBIfam" id="NF008277">
    <property type="entry name" value="PRK11055.1"/>
    <property type="match status" value="1"/>
</dbReference>
<dbReference type="InterPro" id="IPR047215">
    <property type="entry name" value="Galactose_mutarotase-like"/>
</dbReference>
<comment type="similarity">
    <text evidence="2 5">Belongs to the aldose epimerase family.</text>
</comment>
<evidence type="ECO:0000256" key="2">
    <source>
        <dbReference type="ARBA" id="ARBA00006206"/>
    </source>
</evidence>
<protein>
    <recommendedName>
        <fullName evidence="5">Aldose 1-epimerase</fullName>
        <ecNumber evidence="5">5.1.3.3</ecNumber>
    </recommendedName>
</protein>
<evidence type="ECO:0000256" key="5">
    <source>
        <dbReference type="PIRNR" id="PIRNR005096"/>
    </source>
</evidence>
<dbReference type="CDD" id="cd09019">
    <property type="entry name" value="galactose_mutarotase_like"/>
    <property type="match status" value="1"/>
</dbReference>
<proteinExistence type="inferred from homology"/>
<comment type="catalytic activity">
    <reaction evidence="5">
        <text>alpha-D-glucose = beta-D-glucose</text>
        <dbReference type="Rhea" id="RHEA:10264"/>
        <dbReference type="ChEBI" id="CHEBI:15903"/>
        <dbReference type="ChEBI" id="CHEBI:17925"/>
        <dbReference type="EC" id="5.1.3.3"/>
    </reaction>
</comment>
<dbReference type="PANTHER" id="PTHR10091:SF0">
    <property type="entry name" value="GALACTOSE MUTAROTASE"/>
    <property type="match status" value="1"/>
</dbReference>
<keyword evidence="4 5" id="KW-0119">Carbohydrate metabolism</keyword>
<dbReference type="EC" id="5.1.3.3" evidence="5"/>